<dbReference type="Proteomes" id="UP000824120">
    <property type="component" value="Chromosome 2"/>
</dbReference>
<organism evidence="1 2">
    <name type="scientific">Solanum commersonii</name>
    <name type="common">Commerson's wild potato</name>
    <name type="synonym">Commerson's nightshade</name>
    <dbReference type="NCBI Taxonomy" id="4109"/>
    <lineage>
        <taxon>Eukaryota</taxon>
        <taxon>Viridiplantae</taxon>
        <taxon>Streptophyta</taxon>
        <taxon>Embryophyta</taxon>
        <taxon>Tracheophyta</taxon>
        <taxon>Spermatophyta</taxon>
        <taxon>Magnoliopsida</taxon>
        <taxon>eudicotyledons</taxon>
        <taxon>Gunneridae</taxon>
        <taxon>Pentapetalae</taxon>
        <taxon>asterids</taxon>
        <taxon>lamiids</taxon>
        <taxon>Solanales</taxon>
        <taxon>Solanaceae</taxon>
        <taxon>Solanoideae</taxon>
        <taxon>Solaneae</taxon>
        <taxon>Solanum</taxon>
    </lineage>
</organism>
<dbReference type="OrthoDB" id="10569986at2759"/>
<sequence length="67" mass="7934">MLVTRPHDPDFFAQHQWLKNHIIALPPQEKRTGNSDYNSRDFYDKFIEAIGTYLIARQGFYFVTLNS</sequence>
<dbReference type="AlphaFoldDB" id="A0A9J6ASJ7"/>
<comment type="caution">
    <text evidence="1">The sequence shown here is derived from an EMBL/GenBank/DDBJ whole genome shotgun (WGS) entry which is preliminary data.</text>
</comment>
<evidence type="ECO:0000313" key="2">
    <source>
        <dbReference type="Proteomes" id="UP000824120"/>
    </source>
</evidence>
<evidence type="ECO:0000313" key="1">
    <source>
        <dbReference type="EMBL" id="KAG5627534.1"/>
    </source>
</evidence>
<name>A0A9J6ASJ7_SOLCO</name>
<proteinExistence type="predicted"/>
<dbReference type="EMBL" id="JACXVP010000002">
    <property type="protein sequence ID" value="KAG5627534.1"/>
    <property type="molecule type" value="Genomic_DNA"/>
</dbReference>
<accession>A0A9J6ASJ7</accession>
<keyword evidence="2" id="KW-1185">Reference proteome</keyword>
<reference evidence="1 2" key="1">
    <citation type="submission" date="2020-09" db="EMBL/GenBank/DDBJ databases">
        <title>De no assembly of potato wild relative species, Solanum commersonii.</title>
        <authorList>
            <person name="Cho K."/>
        </authorList>
    </citation>
    <scope>NUCLEOTIDE SEQUENCE [LARGE SCALE GENOMIC DNA]</scope>
    <source>
        <strain evidence="1">LZ3.2</strain>
        <tissue evidence="1">Leaf</tissue>
    </source>
</reference>
<protein>
    <submittedName>
        <fullName evidence="1">Uncharacterized protein</fullName>
    </submittedName>
</protein>
<gene>
    <name evidence="1" type="ORF">H5410_012752</name>
</gene>